<protein>
    <submittedName>
        <fullName evidence="1">Uncharacterized protein</fullName>
    </submittedName>
</protein>
<sequence>MCPYVNCMPFGNDLPEVVAIELYNGDNFMELVAVDGTGRAYYVAREVYVKNLELLFNLPFQRISSDNSDPSLQRVRITKEKTPENTRLITDANDKPVAFVRVQF</sequence>
<proteinExistence type="predicted"/>
<accession>A0A7R9KZW0</accession>
<dbReference type="Proteomes" id="UP000759131">
    <property type="component" value="Unassembled WGS sequence"/>
</dbReference>
<evidence type="ECO:0000313" key="2">
    <source>
        <dbReference type="Proteomes" id="UP000759131"/>
    </source>
</evidence>
<dbReference type="AlphaFoldDB" id="A0A7R9KZW0"/>
<keyword evidence="2" id="KW-1185">Reference proteome</keyword>
<organism evidence="1">
    <name type="scientific">Medioppia subpectinata</name>
    <dbReference type="NCBI Taxonomy" id="1979941"/>
    <lineage>
        <taxon>Eukaryota</taxon>
        <taxon>Metazoa</taxon>
        <taxon>Ecdysozoa</taxon>
        <taxon>Arthropoda</taxon>
        <taxon>Chelicerata</taxon>
        <taxon>Arachnida</taxon>
        <taxon>Acari</taxon>
        <taxon>Acariformes</taxon>
        <taxon>Sarcoptiformes</taxon>
        <taxon>Oribatida</taxon>
        <taxon>Brachypylina</taxon>
        <taxon>Oppioidea</taxon>
        <taxon>Oppiidae</taxon>
        <taxon>Medioppia</taxon>
    </lineage>
</organism>
<dbReference type="EMBL" id="OC863935">
    <property type="protein sequence ID" value="CAD7631372.1"/>
    <property type="molecule type" value="Genomic_DNA"/>
</dbReference>
<dbReference type="EMBL" id="CAJPIZ010009360">
    <property type="protein sequence ID" value="CAG2111802.1"/>
    <property type="molecule type" value="Genomic_DNA"/>
</dbReference>
<evidence type="ECO:0000313" key="1">
    <source>
        <dbReference type="EMBL" id="CAD7631372.1"/>
    </source>
</evidence>
<reference evidence="1" key="1">
    <citation type="submission" date="2020-11" db="EMBL/GenBank/DDBJ databases">
        <authorList>
            <person name="Tran Van P."/>
        </authorList>
    </citation>
    <scope>NUCLEOTIDE SEQUENCE</scope>
</reference>
<name>A0A7R9KZW0_9ACAR</name>
<gene>
    <name evidence="1" type="ORF">OSB1V03_LOCUS11781</name>
</gene>
<dbReference type="OrthoDB" id="6519153at2759"/>